<geneLocation type="mitochondrion" evidence="2"/>
<keyword evidence="1" id="KW-0812">Transmembrane</keyword>
<proteinExistence type="predicted"/>
<protein>
    <submittedName>
        <fullName evidence="2">Uncharacterized protein</fullName>
    </submittedName>
</protein>
<keyword evidence="2" id="KW-0496">Mitochondrion</keyword>
<sequence>MMNRSILSSMYSNQPLASVSQIVFKLLFREIGKLPIYNALWSLSTFAIANIGIIRSVFMLYSLKKYVLGYINLTTLTNTVNTVSPVVGVMFDVLLRRDIQSIRLNSFTTKISIRKLINFIIFNSFLLVVKNLVKLIIKIAIFIVMTTLSIFWVANLNHTKYLLSIAFEIKDFIKDLFQIDIPTPTNLNKSKSWFNEFIDFIYGSNKPIEKPPHVVKISKFEGTEVHFNYRDKGTDIILDNTLINNFNDTSYINQITNTEIIVTKIDSINFLIHLFNELNLFV</sequence>
<reference evidence="2" key="2">
    <citation type="submission" date="2019-03" db="EMBL/GenBank/DDBJ databases">
        <authorList>
            <person name="Lee H.-H."/>
            <person name="Tsai I.J."/>
        </authorList>
    </citation>
    <scope>NUCLEOTIDE SEQUENCE</scope>
    <source>
        <strain evidence="2">BCRC 35384</strain>
    </source>
</reference>
<evidence type="ECO:0000256" key="1">
    <source>
        <dbReference type="SAM" id="Phobius"/>
    </source>
</evidence>
<reference evidence="2" key="1">
    <citation type="journal article" date="2019" name="Genome Biol. Evol.">
        <title>Evidence of extensive intraspecific noncoding reshuffling in a 169-kb mitochondrial genome of a basidiomycetous fungus.</title>
        <authorList>
            <person name="Lee H.H."/>
            <person name="Ke H.M."/>
            <person name="Lin C.I."/>
            <person name="Lee T.J."/>
            <person name="Chung C.L."/>
            <person name="Tsai I.J."/>
        </authorList>
    </citation>
    <scope>NUCLEOTIDE SEQUENCE</scope>
    <source>
        <strain evidence="2">BCRC 35384</strain>
    </source>
</reference>
<feature type="transmembrane region" description="Helical" evidence="1">
    <location>
        <begin position="139"/>
        <end position="156"/>
    </location>
</feature>
<keyword evidence="1" id="KW-0472">Membrane</keyword>
<name>A0A5B9RJS9_9AGAM</name>
<feature type="transmembrane region" description="Helical" evidence="1">
    <location>
        <begin position="116"/>
        <end position="133"/>
    </location>
</feature>
<dbReference type="AlphaFoldDB" id="A0A5B9RJS9"/>
<gene>
    <name evidence="2" type="ORF">PPIT_000110</name>
</gene>
<dbReference type="EMBL" id="MK623257">
    <property type="protein sequence ID" value="QEG57005.1"/>
    <property type="molecule type" value="Genomic_DNA"/>
</dbReference>
<feature type="transmembrane region" description="Helical" evidence="1">
    <location>
        <begin position="39"/>
        <end position="61"/>
    </location>
</feature>
<organism evidence="2">
    <name type="scientific">Porodaedalea pini</name>
    <dbReference type="NCBI Taxonomy" id="108901"/>
    <lineage>
        <taxon>Eukaryota</taxon>
        <taxon>Fungi</taxon>
        <taxon>Dikarya</taxon>
        <taxon>Basidiomycota</taxon>
        <taxon>Agaricomycotina</taxon>
        <taxon>Agaricomycetes</taxon>
        <taxon>Hymenochaetales</taxon>
        <taxon>Hymenochaetaceae</taxon>
        <taxon>Porodaedalea</taxon>
    </lineage>
</organism>
<accession>A0A5B9RJS9</accession>
<feature type="transmembrane region" description="Helical" evidence="1">
    <location>
        <begin position="67"/>
        <end position="95"/>
    </location>
</feature>
<evidence type="ECO:0000313" key="2">
    <source>
        <dbReference type="EMBL" id="QEG57005.1"/>
    </source>
</evidence>
<keyword evidence="1" id="KW-1133">Transmembrane helix</keyword>